<proteinExistence type="predicted"/>
<keyword evidence="1" id="KW-0812">Transmembrane</keyword>
<evidence type="ECO:0000313" key="2">
    <source>
        <dbReference type="EMBL" id="OHA40936.1"/>
    </source>
</evidence>
<keyword evidence="1" id="KW-0472">Membrane</keyword>
<evidence type="ECO:0000313" key="3">
    <source>
        <dbReference type="Proteomes" id="UP000176429"/>
    </source>
</evidence>
<dbReference type="EMBL" id="MHSH01000043">
    <property type="protein sequence ID" value="OHA40936.1"/>
    <property type="molecule type" value="Genomic_DNA"/>
</dbReference>
<comment type="caution">
    <text evidence="2">The sequence shown here is derived from an EMBL/GenBank/DDBJ whole genome shotgun (WGS) entry which is preliminary data.</text>
</comment>
<accession>A0A1G2NXU7</accession>
<sequence>MNNDSENTGLNKWDGEIKIPGYIWVLLIMIALFFDGLQALATLFVVTSFFSPFITVVAWLLFYITFKLYGIDFFAKSSRFLTMSGGVLIELLPAINALPAWTAAIVAMWFLERTKKVAGGTSNS</sequence>
<gene>
    <name evidence="2" type="ORF">A3H68_01075</name>
</gene>
<organism evidence="2 3">
    <name type="scientific">Candidatus Taylorbacteria bacterium RIFCSPLOWO2_02_FULL_46_40</name>
    <dbReference type="NCBI Taxonomy" id="1802329"/>
    <lineage>
        <taxon>Bacteria</taxon>
        <taxon>Candidatus Tayloriibacteriota</taxon>
    </lineage>
</organism>
<dbReference type="AlphaFoldDB" id="A0A1G2NXU7"/>
<feature type="transmembrane region" description="Helical" evidence="1">
    <location>
        <begin position="22"/>
        <end position="46"/>
    </location>
</feature>
<protein>
    <submittedName>
        <fullName evidence="2">Uncharacterized protein</fullName>
    </submittedName>
</protein>
<keyword evidence="1" id="KW-1133">Transmembrane helix</keyword>
<name>A0A1G2NXU7_9BACT</name>
<evidence type="ECO:0000256" key="1">
    <source>
        <dbReference type="SAM" id="Phobius"/>
    </source>
</evidence>
<feature type="transmembrane region" description="Helical" evidence="1">
    <location>
        <begin position="53"/>
        <end position="71"/>
    </location>
</feature>
<feature type="transmembrane region" description="Helical" evidence="1">
    <location>
        <begin position="91"/>
        <end position="111"/>
    </location>
</feature>
<dbReference type="Proteomes" id="UP000176429">
    <property type="component" value="Unassembled WGS sequence"/>
</dbReference>
<reference evidence="2 3" key="1">
    <citation type="journal article" date="2016" name="Nat. Commun.">
        <title>Thousands of microbial genomes shed light on interconnected biogeochemical processes in an aquifer system.</title>
        <authorList>
            <person name="Anantharaman K."/>
            <person name="Brown C.T."/>
            <person name="Hug L.A."/>
            <person name="Sharon I."/>
            <person name="Castelle C.J."/>
            <person name="Probst A.J."/>
            <person name="Thomas B.C."/>
            <person name="Singh A."/>
            <person name="Wilkins M.J."/>
            <person name="Karaoz U."/>
            <person name="Brodie E.L."/>
            <person name="Williams K.H."/>
            <person name="Hubbard S.S."/>
            <person name="Banfield J.F."/>
        </authorList>
    </citation>
    <scope>NUCLEOTIDE SEQUENCE [LARGE SCALE GENOMIC DNA]</scope>
</reference>